<evidence type="ECO:0000256" key="1">
    <source>
        <dbReference type="SAM" id="SignalP"/>
    </source>
</evidence>
<accession>A0A5C5YGS1</accession>
<dbReference type="OrthoDB" id="248057at2"/>
<sequence length="634" mass="70497" precursor="true">MTKQSITGLTLATFLAFGLVSQSVVTGQGTTVVSTTSMPTPPASRWNRLADQIESNLDAIRGDRLPKLDVAKSGFIDSLTQLQQYLDTHTSRRNRAAWMRYIDAQPLAHAIENDESVSTIGRLATELHQRMVGLHDGLELANFRQLRTSTEGLIAAAKFADTERSVPLLQRQLELLSKTLREIDSAPSTDDAAAIGTILGTLSESRQVPDLIANVRSSFASPNFRIDIPERTVQSAVMRDVNKLQPVRDCILGTALRGTSNLRGVVQADLQPSIGDVHMVLHLTGRFHSDNVGYNKPIRLTTVSDGNVHVTRSLFFGPNGSRLSAAATQVSLQSKVTSIQHRWRLVRRIAGKRAAEQKPLADSIAREKLRRRVTSEFVRETDQAASVPSPNMMSRAEPYLLRLDLEKPQRTWGSTDTSMFIEGVMADTHQLSADRSAPLSDAGSDASIQIHESVVENTLAPLLSGRSFEQHELDDLLEQIGLPTQKATDDPDDEPEEPFQLRFTRFRPIIFESRGQKVRLGLRGSEFAQGDRELRRTNLEIAATYVPARLDDGSMWLIRDGEVDIRFPGRQRLGLRESAIRSTLRKSFQNVFPETLLSKTWTTPDDFAIQSVAGRQFRSNHIDARDGWLTIGVR</sequence>
<dbReference type="Proteomes" id="UP000317238">
    <property type="component" value="Unassembled WGS sequence"/>
</dbReference>
<feature type="chain" id="PRO_5022766604" description="Secreted protein" evidence="1">
    <location>
        <begin position="27"/>
        <end position="634"/>
    </location>
</feature>
<dbReference type="RefSeq" id="WP_146440325.1">
    <property type="nucleotide sequence ID" value="NZ_SJPL01000001.1"/>
</dbReference>
<keyword evidence="1" id="KW-0732">Signal</keyword>
<organism evidence="2 3">
    <name type="scientific">Crateriforma conspicua</name>
    <dbReference type="NCBI Taxonomy" id="2527996"/>
    <lineage>
        <taxon>Bacteria</taxon>
        <taxon>Pseudomonadati</taxon>
        <taxon>Planctomycetota</taxon>
        <taxon>Planctomycetia</taxon>
        <taxon>Planctomycetales</taxon>
        <taxon>Planctomycetaceae</taxon>
        <taxon>Crateriforma</taxon>
    </lineage>
</organism>
<keyword evidence="3" id="KW-1185">Reference proteome</keyword>
<name>A0A5C5YGS1_9PLAN</name>
<feature type="signal peptide" evidence="1">
    <location>
        <begin position="1"/>
        <end position="26"/>
    </location>
</feature>
<dbReference type="EMBL" id="SJPL01000001">
    <property type="protein sequence ID" value="TWT72442.1"/>
    <property type="molecule type" value="Genomic_DNA"/>
</dbReference>
<gene>
    <name evidence="2" type="ORF">Pan14r_47620</name>
</gene>
<protein>
    <recommendedName>
        <fullName evidence="4">Secreted protein</fullName>
    </recommendedName>
</protein>
<reference evidence="2 3" key="1">
    <citation type="submission" date="2019-02" db="EMBL/GenBank/DDBJ databases">
        <title>Deep-cultivation of Planctomycetes and their phenomic and genomic characterization uncovers novel biology.</title>
        <authorList>
            <person name="Wiegand S."/>
            <person name="Jogler M."/>
            <person name="Boedeker C."/>
            <person name="Pinto D."/>
            <person name="Vollmers J."/>
            <person name="Rivas-Marin E."/>
            <person name="Kohn T."/>
            <person name="Peeters S.H."/>
            <person name="Heuer A."/>
            <person name="Rast P."/>
            <person name="Oberbeckmann S."/>
            <person name="Bunk B."/>
            <person name="Jeske O."/>
            <person name="Meyerdierks A."/>
            <person name="Storesund J.E."/>
            <person name="Kallscheuer N."/>
            <person name="Luecker S."/>
            <person name="Lage O.M."/>
            <person name="Pohl T."/>
            <person name="Merkel B.J."/>
            <person name="Hornburger P."/>
            <person name="Mueller R.-W."/>
            <person name="Bruemmer F."/>
            <person name="Labrenz M."/>
            <person name="Spormann A.M."/>
            <person name="Op Den Camp H."/>
            <person name="Overmann J."/>
            <person name="Amann R."/>
            <person name="Jetten M.S.M."/>
            <person name="Mascher T."/>
            <person name="Medema M.H."/>
            <person name="Devos D.P."/>
            <person name="Kaster A.-K."/>
            <person name="Ovreas L."/>
            <person name="Rohde M."/>
            <person name="Galperin M.Y."/>
            <person name="Jogler C."/>
        </authorList>
    </citation>
    <scope>NUCLEOTIDE SEQUENCE [LARGE SCALE GENOMIC DNA]</scope>
    <source>
        <strain evidence="2 3">Pan14r</strain>
    </source>
</reference>
<evidence type="ECO:0008006" key="4">
    <source>
        <dbReference type="Google" id="ProtNLM"/>
    </source>
</evidence>
<proteinExistence type="predicted"/>
<evidence type="ECO:0000313" key="3">
    <source>
        <dbReference type="Proteomes" id="UP000317238"/>
    </source>
</evidence>
<dbReference type="AlphaFoldDB" id="A0A5C5YGS1"/>
<evidence type="ECO:0000313" key="2">
    <source>
        <dbReference type="EMBL" id="TWT72442.1"/>
    </source>
</evidence>
<comment type="caution">
    <text evidence="2">The sequence shown here is derived from an EMBL/GenBank/DDBJ whole genome shotgun (WGS) entry which is preliminary data.</text>
</comment>